<comment type="caution">
    <text evidence="2">The sequence shown here is derived from an EMBL/GenBank/DDBJ whole genome shotgun (WGS) entry which is preliminary data.</text>
</comment>
<feature type="chain" id="PRO_5023857225" evidence="1">
    <location>
        <begin position="22"/>
        <end position="70"/>
    </location>
</feature>
<evidence type="ECO:0000313" key="3">
    <source>
        <dbReference type="Proteomes" id="UP000324800"/>
    </source>
</evidence>
<reference evidence="2 3" key="1">
    <citation type="submission" date="2019-03" db="EMBL/GenBank/DDBJ databases">
        <title>Single cell metagenomics reveals metabolic interactions within the superorganism composed of flagellate Streblomastix strix and complex community of Bacteroidetes bacteria on its surface.</title>
        <authorList>
            <person name="Treitli S.C."/>
            <person name="Kolisko M."/>
            <person name="Husnik F."/>
            <person name="Keeling P."/>
            <person name="Hampl V."/>
        </authorList>
    </citation>
    <scope>NUCLEOTIDE SEQUENCE [LARGE SCALE GENOMIC DNA]</scope>
    <source>
        <strain evidence="2">ST1C</strain>
    </source>
</reference>
<keyword evidence="1" id="KW-0732">Signal</keyword>
<sequence length="70" mass="8000">MKHFSDILMLLLLRFVPYIFQQELVMLGSVPNQITKAPAYPLLTSSKWADASLYLWINFKTITAATPNLN</sequence>
<accession>A0A5J4U3L7</accession>
<name>A0A5J4U3L7_9EUKA</name>
<dbReference type="EMBL" id="SNRW01021047">
    <property type="protein sequence ID" value="KAA6364929.1"/>
    <property type="molecule type" value="Genomic_DNA"/>
</dbReference>
<dbReference type="AlphaFoldDB" id="A0A5J4U3L7"/>
<organism evidence="2 3">
    <name type="scientific">Streblomastix strix</name>
    <dbReference type="NCBI Taxonomy" id="222440"/>
    <lineage>
        <taxon>Eukaryota</taxon>
        <taxon>Metamonada</taxon>
        <taxon>Preaxostyla</taxon>
        <taxon>Oxymonadida</taxon>
        <taxon>Streblomastigidae</taxon>
        <taxon>Streblomastix</taxon>
    </lineage>
</organism>
<protein>
    <submittedName>
        <fullName evidence="2">Uncharacterized protein</fullName>
    </submittedName>
</protein>
<dbReference type="Proteomes" id="UP000324800">
    <property type="component" value="Unassembled WGS sequence"/>
</dbReference>
<evidence type="ECO:0000313" key="2">
    <source>
        <dbReference type="EMBL" id="KAA6364929.1"/>
    </source>
</evidence>
<evidence type="ECO:0000256" key="1">
    <source>
        <dbReference type="SAM" id="SignalP"/>
    </source>
</evidence>
<proteinExistence type="predicted"/>
<feature type="signal peptide" evidence="1">
    <location>
        <begin position="1"/>
        <end position="21"/>
    </location>
</feature>
<gene>
    <name evidence="2" type="ORF">EZS28_039544</name>
</gene>